<protein>
    <submittedName>
        <fullName evidence="1">Transmembrane protein, putative</fullName>
    </submittedName>
</protein>
<keyword evidence="1" id="KW-0472">Membrane</keyword>
<dbReference type="HOGENOM" id="CLU_2907506_0_0_1"/>
<accession>G7KRL4</accession>
<dbReference type="EMBL" id="CM001223">
    <property type="protein sequence ID" value="AES80423.1"/>
    <property type="molecule type" value="Genomic_DNA"/>
</dbReference>
<name>G7KRL4_MEDTR</name>
<sequence>MQWFQYVEAWFQQAIALGLRWIYSIYPYAAVLAEHVVTPSMCSSLSNVRPYHARLAPKSRSV</sequence>
<dbReference type="Proteomes" id="UP000002051">
    <property type="component" value="Unassembled WGS sequence"/>
</dbReference>
<organism evidence="1 3">
    <name type="scientific">Medicago truncatula</name>
    <name type="common">Barrel medic</name>
    <name type="synonym">Medicago tribuloides</name>
    <dbReference type="NCBI Taxonomy" id="3880"/>
    <lineage>
        <taxon>Eukaryota</taxon>
        <taxon>Viridiplantae</taxon>
        <taxon>Streptophyta</taxon>
        <taxon>Embryophyta</taxon>
        <taxon>Tracheophyta</taxon>
        <taxon>Spermatophyta</taxon>
        <taxon>Magnoliopsida</taxon>
        <taxon>eudicotyledons</taxon>
        <taxon>Gunneridae</taxon>
        <taxon>Pentapetalae</taxon>
        <taxon>rosids</taxon>
        <taxon>fabids</taxon>
        <taxon>Fabales</taxon>
        <taxon>Fabaceae</taxon>
        <taxon>Papilionoideae</taxon>
        <taxon>50 kb inversion clade</taxon>
        <taxon>NPAAA clade</taxon>
        <taxon>Hologalegina</taxon>
        <taxon>IRL clade</taxon>
        <taxon>Trifolieae</taxon>
        <taxon>Medicago</taxon>
    </lineage>
</organism>
<keyword evidence="1" id="KW-0812">Transmembrane</keyword>
<reference evidence="1 3" key="1">
    <citation type="journal article" date="2011" name="Nature">
        <title>The Medicago genome provides insight into the evolution of rhizobial symbioses.</title>
        <authorList>
            <person name="Young N.D."/>
            <person name="Debelle F."/>
            <person name="Oldroyd G.E."/>
            <person name="Geurts R."/>
            <person name="Cannon S.B."/>
            <person name="Udvardi M.K."/>
            <person name="Benedito V.A."/>
            <person name="Mayer K.F."/>
            <person name="Gouzy J."/>
            <person name="Schoof H."/>
            <person name="Van de Peer Y."/>
            <person name="Proost S."/>
            <person name="Cook D.R."/>
            <person name="Meyers B.C."/>
            <person name="Spannagl M."/>
            <person name="Cheung F."/>
            <person name="De Mita S."/>
            <person name="Krishnakumar V."/>
            <person name="Gundlach H."/>
            <person name="Zhou S."/>
            <person name="Mudge J."/>
            <person name="Bharti A.K."/>
            <person name="Murray J.D."/>
            <person name="Naoumkina M.A."/>
            <person name="Rosen B."/>
            <person name="Silverstein K.A."/>
            <person name="Tang H."/>
            <person name="Rombauts S."/>
            <person name="Zhao P.X."/>
            <person name="Zhou P."/>
            <person name="Barbe V."/>
            <person name="Bardou P."/>
            <person name="Bechner M."/>
            <person name="Bellec A."/>
            <person name="Berger A."/>
            <person name="Berges H."/>
            <person name="Bidwell S."/>
            <person name="Bisseling T."/>
            <person name="Choisne N."/>
            <person name="Couloux A."/>
            <person name="Denny R."/>
            <person name="Deshpande S."/>
            <person name="Dai X."/>
            <person name="Doyle J.J."/>
            <person name="Dudez A.M."/>
            <person name="Farmer A.D."/>
            <person name="Fouteau S."/>
            <person name="Franken C."/>
            <person name="Gibelin C."/>
            <person name="Gish J."/>
            <person name="Goldstein S."/>
            <person name="Gonzalez A.J."/>
            <person name="Green P.J."/>
            <person name="Hallab A."/>
            <person name="Hartog M."/>
            <person name="Hua A."/>
            <person name="Humphray S.J."/>
            <person name="Jeong D.H."/>
            <person name="Jing Y."/>
            <person name="Jocker A."/>
            <person name="Kenton S.M."/>
            <person name="Kim D.J."/>
            <person name="Klee K."/>
            <person name="Lai H."/>
            <person name="Lang C."/>
            <person name="Lin S."/>
            <person name="Macmil S.L."/>
            <person name="Magdelenat G."/>
            <person name="Matthews L."/>
            <person name="McCorrison J."/>
            <person name="Monaghan E.L."/>
            <person name="Mun J.H."/>
            <person name="Najar F.Z."/>
            <person name="Nicholson C."/>
            <person name="Noirot C."/>
            <person name="O'Bleness M."/>
            <person name="Paule C.R."/>
            <person name="Poulain J."/>
            <person name="Prion F."/>
            <person name="Qin B."/>
            <person name="Qu C."/>
            <person name="Retzel E.F."/>
            <person name="Riddle C."/>
            <person name="Sallet E."/>
            <person name="Samain S."/>
            <person name="Samson N."/>
            <person name="Sanders I."/>
            <person name="Saurat O."/>
            <person name="Scarpelli C."/>
            <person name="Schiex T."/>
            <person name="Segurens B."/>
            <person name="Severin A.J."/>
            <person name="Sherrier D.J."/>
            <person name="Shi R."/>
            <person name="Sims S."/>
            <person name="Singer S.R."/>
            <person name="Sinharoy S."/>
            <person name="Sterck L."/>
            <person name="Viollet A."/>
            <person name="Wang B.B."/>
            <person name="Wang K."/>
            <person name="Wang M."/>
            <person name="Wang X."/>
            <person name="Warfsmann J."/>
            <person name="Weissenbach J."/>
            <person name="White D.D."/>
            <person name="White J.D."/>
            <person name="Wiley G.B."/>
            <person name="Wincker P."/>
            <person name="Xing Y."/>
            <person name="Yang L."/>
            <person name="Yao Z."/>
            <person name="Ying F."/>
            <person name="Zhai J."/>
            <person name="Zhou L."/>
            <person name="Zuber A."/>
            <person name="Denarie J."/>
            <person name="Dixon R.A."/>
            <person name="May G.D."/>
            <person name="Schwartz D.C."/>
            <person name="Rogers J."/>
            <person name="Quetier F."/>
            <person name="Town C.D."/>
            <person name="Roe B.A."/>
        </authorList>
    </citation>
    <scope>NUCLEOTIDE SEQUENCE [LARGE SCALE GENOMIC DNA]</scope>
    <source>
        <strain evidence="1">A17</strain>
        <strain evidence="2 3">cv. Jemalong A17</strain>
    </source>
</reference>
<keyword evidence="3" id="KW-1185">Reference proteome</keyword>
<dbReference type="EnsemblPlants" id="AES80423">
    <property type="protein sequence ID" value="AES80423"/>
    <property type="gene ID" value="MTR_7g080380"/>
</dbReference>
<evidence type="ECO:0000313" key="2">
    <source>
        <dbReference type="EnsemblPlants" id="AES80423"/>
    </source>
</evidence>
<dbReference type="PaxDb" id="3880-AES80423"/>
<evidence type="ECO:0000313" key="1">
    <source>
        <dbReference type="EMBL" id="AES80423.1"/>
    </source>
</evidence>
<dbReference type="AlphaFoldDB" id="G7KRL4"/>
<proteinExistence type="predicted"/>
<evidence type="ECO:0000313" key="3">
    <source>
        <dbReference type="Proteomes" id="UP000002051"/>
    </source>
</evidence>
<reference evidence="2" key="3">
    <citation type="submission" date="2015-04" db="UniProtKB">
        <authorList>
            <consortium name="EnsemblPlants"/>
        </authorList>
    </citation>
    <scope>IDENTIFICATION</scope>
    <source>
        <strain evidence="2">cv. Jemalong A17</strain>
    </source>
</reference>
<gene>
    <name evidence="1" type="ordered locus">MTR_7g080380</name>
</gene>
<reference evidence="1 3" key="2">
    <citation type="journal article" date="2014" name="BMC Genomics">
        <title>An improved genome release (version Mt4.0) for the model legume Medicago truncatula.</title>
        <authorList>
            <person name="Tang H."/>
            <person name="Krishnakumar V."/>
            <person name="Bidwell S."/>
            <person name="Rosen B."/>
            <person name="Chan A."/>
            <person name="Zhou S."/>
            <person name="Gentzbittel L."/>
            <person name="Childs K.L."/>
            <person name="Yandell M."/>
            <person name="Gundlach H."/>
            <person name="Mayer K.F."/>
            <person name="Schwartz D.C."/>
            <person name="Town C.D."/>
        </authorList>
    </citation>
    <scope>GENOME REANNOTATION</scope>
    <source>
        <strain evidence="2 3">cv. Jemalong A17</strain>
    </source>
</reference>